<feature type="region of interest" description="Disordered" evidence="1">
    <location>
        <begin position="438"/>
        <end position="574"/>
    </location>
</feature>
<feature type="region of interest" description="Disordered" evidence="1">
    <location>
        <begin position="296"/>
        <end position="315"/>
    </location>
</feature>
<protein>
    <submittedName>
        <fullName evidence="2">Uncharacterized protein</fullName>
    </submittedName>
</protein>
<feature type="region of interest" description="Disordered" evidence="1">
    <location>
        <begin position="209"/>
        <end position="229"/>
    </location>
</feature>
<evidence type="ECO:0000256" key="1">
    <source>
        <dbReference type="SAM" id="MobiDB-lite"/>
    </source>
</evidence>
<dbReference type="EMBL" id="CP023323">
    <property type="protein sequence ID" value="ATY60188.1"/>
    <property type="molecule type" value="Genomic_DNA"/>
</dbReference>
<evidence type="ECO:0000313" key="2">
    <source>
        <dbReference type="EMBL" id="ATY60188.1"/>
    </source>
</evidence>
<gene>
    <name evidence="2" type="ORF">A9K55_005561</name>
</gene>
<proteinExistence type="predicted"/>
<dbReference type="OrthoDB" id="4869601at2759"/>
<dbReference type="VEuPathDB" id="FungiDB:A9K55_005561"/>
<feature type="compositionally biased region" description="Basic and acidic residues" evidence="1">
    <location>
        <begin position="525"/>
        <end position="534"/>
    </location>
</feature>
<dbReference type="AlphaFoldDB" id="A0A2H4SAP7"/>
<sequence>MQSPGDYIHMQRAIQAATTSTLEAFEANPALLDRARRRFDHDSPPPYSPSTEYDSDPTLGMAELAEMQDILEPPLTDEELELVAKRAAPFYEAGSRLALDYEAELEHLETYYTAYKVIPKLTYLLKYRVTNPRLHIIARAAVRKRWQALGVWNDSWGFINFKLRSHTGDGTAVRDENGQPWAWAWKAEEAPHGETHPVWRAVRLRRGQPRGECPVPPPRSRLTSKSSHDEREAFITSRPWFQSILCNIEERVRWERMTVVQRNLACMAGWNDRTTRARWEERGIWKEEWNTARMRGRPGWKWRHESPSPEPETYLQHGQNIEQDMSPSELEEYESIEPELPSEPPSAYWGPWHPGNDDEQDQTPAEAPPQYTKTAANPESARIKTPPRCGQPPARVQKRTRNSTPPVGLRRSNRAVIVQAKKQEKLAAQAVKEKELAAEAEKKRELAAEAKKKRERAAQAEKKRELAAEAKKKRELAAQAKKKRELAAQPKKKRELAAQPKKKRELAAQAKKKRALAAQPKKKKELADQKKEQKQPTQAAKTTTRARTRAVAASEKQTLNEAKTPAKSTPPKRK</sequence>
<evidence type="ECO:0000313" key="3">
    <source>
        <dbReference type="Proteomes" id="UP000323067"/>
    </source>
</evidence>
<organism evidence="2 3">
    <name type="scientific">Cordyceps militaris</name>
    <name type="common">Caterpillar fungus</name>
    <name type="synonym">Clavaria militaris</name>
    <dbReference type="NCBI Taxonomy" id="73501"/>
    <lineage>
        <taxon>Eukaryota</taxon>
        <taxon>Fungi</taxon>
        <taxon>Dikarya</taxon>
        <taxon>Ascomycota</taxon>
        <taxon>Pezizomycotina</taxon>
        <taxon>Sordariomycetes</taxon>
        <taxon>Hypocreomycetidae</taxon>
        <taxon>Hypocreales</taxon>
        <taxon>Cordycipitaceae</taxon>
        <taxon>Cordyceps</taxon>
    </lineage>
</organism>
<reference evidence="2 3" key="1">
    <citation type="journal article" date="2017" name="BMC Genomics">
        <title>Chromosome level assembly and secondary metabolite potential of the parasitic fungus Cordyceps militaris.</title>
        <authorList>
            <person name="Kramer G.J."/>
            <person name="Nodwell J.R."/>
        </authorList>
    </citation>
    <scope>NUCLEOTIDE SEQUENCE [LARGE SCALE GENOMIC DNA]</scope>
    <source>
        <strain evidence="2 3">ATCC 34164</strain>
    </source>
</reference>
<dbReference type="Proteomes" id="UP000323067">
    <property type="component" value="Chromosome vi"/>
</dbReference>
<feature type="region of interest" description="Disordered" evidence="1">
    <location>
        <begin position="325"/>
        <end position="415"/>
    </location>
</feature>
<name>A0A2H4SAP7_CORMI</name>
<feature type="compositionally biased region" description="Low complexity" evidence="1">
    <location>
        <begin position="535"/>
        <end position="553"/>
    </location>
</feature>
<dbReference type="VEuPathDB" id="FungiDB:CCM_03422"/>
<feature type="compositionally biased region" description="Basic and acidic residues" evidence="1">
    <location>
        <begin position="438"/>
        <end position="476"/>
    </location>
</feature>
<feature type="compositionally biased region" description="Basic residues" evidence="1">
    <location>
        <begin position="480"/>
        <end position="524"/>
    </location>
</feature>
<accession>A0A2H4SAP7</accession>